<protein>
    <submittedName>
        <fullName evidence="1">DUF6082 family protein</fullName>
    </submittedName>
</protein>
<sequence>MKIAHAVLAASGIGVAGAALAERRHRQQLRLRVATLHQKWISDVAADADLRRIWSPPGGDVTDEEHLQHLCCNRLLSFLSAKFHAGLLDKHGLRMQARWFMEREAARNYWKLFAGQREDEETGRKDRYFNSVMRDEYSLYARQDQAWDDPDPLAV</sequence>
<evidence type="ECO:0000313" key="2">
    <source>
        <dbReference type="Proteomes" id="UP001223978"/>
    </source>
</evidence>
<dbReference type="Pfam" id="PF19560">
    <property type="entry name" value="DUF6082"/>
    <property type="match status" value="1"/>
</dbReference>
<dbReference type="InterPro" id="IPR045728">
    <property type="entry name" value="DUF6082"/>
</dbReference>
<dbReference type="EMBL" id="JASCIQ010000055">
    <property type="protein sequence ID" value="MDI3408915.1"/>
    <property type="molecule type" value="Genomic_DNA"/>
</dbReference>
<name>A0ABT6SLR7_9ACTN</name>
<proteinExistence type="predicted"/>
<accession>A0ABT6SLR7</accession>
<keyword evidence="2" id="KW-1185">Reference proteome</keyword>
<dbReference type="RefSeq" id="WP_282546792.1">
    <property type="nucleotide sequence ID" value="NZ_JASCIQ010000055.1"/>
</dbReference>
<reference evidence="1 2" key="1">
    <citation type="submission" date="2023-05" db="EMBL/GenBank/DDBJ databases">
        <title>Draft genome sequence of Streptomyces sp. B-S-A6 isolated from a cave soil in Thailand.</title>
        <authorList>
            <person name="Chamroensaksri N."/>
            <person name="Muangham S."/>
        </authorList>
    </citation>
    <scope>NUCLEOTIDE SEQUENCE [LARGE SCALE GENOMIC DNA]</scope>
    <source>
        <strain evidence="1 2">B-S-A6</strain>
    </source>
</reference>
<gene>
    <name evidence="1" type="ORF">QIS96_34505</name>
</gene>
<dbReference type="Proteomes" id="UP001223978">
    <property type="component" value="Unassembled WGS sequence"/>
</dbReference>
<comment type="caution">
    <text evidence="1">The sequence shown here is derived from an EMBL/GenBank/DDBJ whole genome shotgun (WGS) entry which is preliminary data.</text>
</comment>
<evidence type="ECO:0000313" key="1">
    <source>
        <dbReference type="EMBL" id="MDI3408915.1"/>
    </source>
</evidence>
<organism evidence="1 2">
    <name type="scientific">Streptomyces cavernicola</name>
    <dbReference type="NCBI Taxonomy" id="3043613"/>
    <lineage>
        <taxon>Bacteria</taxon>
        <taxon>Bacillati</taxon>
        <taxon>Actinomycetota</taxon>
        <taxon>Actinomycetes</taxon>
        <taxon>Kitasatosporales</taxon>
        <taxon>Streptomycetaceae</taxon>
        <taxon>Streptomyces</taxon>
    </lineage>
</organism>